<evidence type="ECO:0008006" key="3">
    <source>
        <dbReference type="Google" id="ProtNLM"/>
    </source>
</evidence>
<dbReference type="InterPro" id="IPR000671">
    <property type="entry name" value="Peptidase_A31"/>
</dbReference>
<organism evidence="1 2">
    <name type="scientific">Sulfurimonas crateris</name>
    <dbReference type="NCBI Taxonomy" id="2574727"/>
    <lineage>
        <taxon>Bacteria</taxon>
        <taxon>Pseudomonadati</taxon>
        <taxon>Campylobacterota</taxon>
        <taxon>Epsilonproteobacteria</taxon>
        <taxon>Campylobacterales</taxon>
        <taxon>Sulfurimonadaceae</taxon>
        <taxon>Sulfurimonas</taxon>
    </lineage>
</organism>
<name>A0A4U2Z7V8_9BACT</name>
<keyword evidence="2" id="KW-1185">Reference proteome</keyword>
<gene>
    <name evidence="1" type="ORF">FCU45_05920</name>
</gene>
<dbReference type="OrthoDB" id="512922at2"/>
<accession>A0A4U2Z7V8</accession>
<proteinExistence type="predicted"/>
<dbReference type="InterPro" id="IPR023430">
    <property type="entry name" value="Pept_HybD-like_dom_sf"/>
</dbReference>
<dbReference type="AlphaFoldDB" id="A0A4U2Z7V8"/>
<dbReference type="Proteomes" id="UP000309561">
    <property type="component" value="Unassembled WGS sequence"/>
</dbReference>
<dbReference type="SUPFAM" id="SSF53163">
    <property type="entry name" value="HybD-like"/>
    <property type="match status" value="1"/>
</dbReference>
<dbReference type="GO" id="GO:0016485">
    <property type="term" value="P:protein processing"/>
    <property type="evidence" value="ECO:0007669"/>
    <property type="project" value="TreeGrafter"/>
</dbReference>
<reference evidence="1 2" key="1">
    <citation type="submission" date="2019-04" db="EMBL/GenBank/DDBJ databases">
        <title>Sulfurimonas crateris sp. nov. a facultative anaerobic sulfur-oxidizing chemolithautotrophic bacterium isolated from a terrestrial mud vulcano.</title>
        <authorList>
            <person name="Ratnikova N.M."/>
            <person name="Slobodkin A.I."/>
            <person name="Merkel A.Y."/>
            <person name="Novikov A."/>
            <person name="Bonch-Osmolovskaya E.A."/>
            <person name="Slobodkina G.B."/>
        </authorList>
    </citation>
    <scope>NUCLEOTIDE SEQUENCE [LARGE SCALE GENOMIC DNA]</scope>
    <source>
        <strain evidence="1 2">SN118</strain>
    </source>
</reference>
<evidence type="ECO:0000313" key="1">
    <source>
        <dbReference type="EMBL" id="TKI69592.1"/>
    </source>
</evidence>
<protein>
    <recommendedName>
        <fullName evidence="3">Hydrogenase maturation protease</fullName>
    </recommendedName>
</protein>
<sequence>MRAVIGYGSSIRGEDAFGLDVIKELQKLPLKETKLFSAHQLTPETVLELQDADEIIFIDTCHDDKNPYALACSLALQSTLNLSHHISPKTIIYMLRSLYAKNPHFYIYSMMSGSFDGITDNVRYKDRVSMTTDHIVSFGGE</sequence>
<dbReference type="PANTHER" id="PTHR30302:SF5">
    <property type="entry name" value="SLR1876 PROTEIN"/>
    <property type="match status" value="1"/>
</dbReference>
<dbReference type="PANTHER" id="PTHR30302">
    <property type="entry name" value="HYDROGENASE 1 MATURATION PROTEASE"/>
    <property type="match status" value="1"/>
</dbReference>
<dbReference type="RefSeq" id="WP_137013291.1">
    <property type="nucleotide sequence ID" value="NZ_SZPX01000004.1"/>
</dbReference>
<dbReference type="EMBL" id="SZPX01000004">
    <property type="protein sequence ID" value="TKI69592.1"/>
    <property type="molecule type" value="Genomic_DNA"/>
</dbReference>
<evidence type="ECO:0000313" key="2">
    <source>
        <dbReference type="Proteomes" id="UP000309561"/>
    </source>
</evidence>
<dbReference type="GO" id="GO:0004175">
    <property type="term" value="F:endopeptidase activity"/>
    <property type="evidence" value="ECO:0007669"/>
    <property type="project" value="TreeGrafter"/>
</dbReference>
<comment type="caution">
    <text evidence="1">The sequence shown here is derived from an EMBL/GenBank/DDBJ whole genome shotgun (WGS) entry which is preliminary data.</text>
</comment>
<dbReference type="Gene3D" id="3.40.50.1450">
    <property type="entry name" value="HybD-like"/>
    <property type="match status" value="1"/>
</dbReference>
<dbReference type="GO" id="GO:0008047">
    <property type="term" value="F:enzyme activator activity"/>
    <property type="evidence" value="ECO:0007669"/>
    <property type="project" value="InterPro"/>
</dbReference>